<proteinExistence type="predicted"/>
<evidence type="ECO:0000313" key="3">
    <source>
        <dbReference type="Proteomes" id="UP000198670"/>
    </source>
</evidence>
<dbReference type="OrthoDB" id="947646at2"/>
<accession>A0A1I3UWI0</accession>
<dbReference type="AlphaFoldDB" id="A0A1I3UWI0"/>
<organism evidence="2 3">
    <name type="scientific">Parapedobacter indicus</name>
    <dbReference type="NCBI Taxonomy" id="1477437"/>
    <lineage>
        <taxon>Bacteria</taxon>
        <taxon>Pseudomonadati</taxon>
        <taxon>Bacteroidota</taxon>
        <taxon>Sphingobacteriia</taxon>
        <taxon>Sphingobacteriales</taxon>
        <taxon>Sphingobacteriaceae</taxon>
        <taxon>Parapedobacter</taxon>
    </lineage>
</organism>
<evidence type="ECO:0000256" key="1">
    <source>
        <dbReference type="SAM" id="MobiDB-lite"/>
    </source>
</evidence>
<dbReference type="Proteomes" id="UP000198670">
    <property type="component" value="Unassembled WGS sequence"/>
</dbReference>
<reference evidence="2 3" key="1">
    <citation type="submission" date="2016-10" db="EMBL/GenBank/DDBJ databases">
        <authorList>
            <person name="de Groot N.N."/>
        </authorList>
    </citation>
    <scope>NUCLEOTIDE SEQUENCE [LARGE SCALE GENOMIC DNA]</scope>
    <source>
        <strain evidence="2 3">RK1</strain>
    </source>
</reference>
<keyword evidence="3" id="KW-1185">Reference proteome</keyword>
<evidence type="ECO:0000313" key="2">
    <source>
        <dbReference type="EMBL" id="SFJ86201.1"/>
    </source>
</evidence>
<name>A0A1I3UWI0_9SPHI</name>
<sequence length="211" mass="23311">MKQDSKTRSSPDIPPQHTGKQLDLDAQAVLPNEEDARIFFELAKRRLLDINHWYEIAEIPVSTFVLTDAYGGEAVKSQPVEGDKIRIDIPGPGPSAGDGYDWVVVEDVTEVSDELCSLTLRPTNNPLKLNEETAHFFKDTATSTLIVERKGRKVTARYHGRNEVVNTDTDSIVDNTRNAAVGLGAKLGLSYPQWKSLVAGLISEHIKTEIS</sequence>
<dbReference type="STRING" id="1477437.SAMN05444682_11552"/>
<feature type="region of interest" description="Disordered" evidence="1">
    <location>
        <begin position="1"/>
        <end position="21"/>
    </location>
</feature>
<dbReference type="EMBL" id="FOQO01000015">
    <property type="protein sequence ID" value="SFJ86201.1"/>
    <property type="molecule type" value="Genomic_DNA"/>
</dbReference>
<gene>
    <name evidence="2" type="ORF">SAMN05444682_11552</name>
</gene>
<protein>
    <submittedName>
        <fullName evidence="2">Uncharacterized protein</fullName>
    </submittedName>
</protein>